<dbReference type="OrthoDB" id="7425634at2"/>
<proteinExistence type="predicted"/>
<dbReference type="AlphaFoldDB" id="A0A6I4SUW8"/>
<feature type="signal peptide" evidence="1">
    <location>
        <begin position="1"/>
        <end position="26"/>
    </location>
</feature>
<evidence type="ECO:0000313" key="3">
    <source>
        <dbReference type="Proteomes" id="UP000433652"/>
    </source>
</evidence>
<gene>
    <name evidence="2" type="ORF">GRI89_03445</name>
</gene>
<name>A0A6I4SUW8_9SPHN</name>
<reference evidence="2 3" key="1">
    <citation type="submission" date="2019-12" db="EMBL/GenBank/DDBJ databases">
        <title>Genomic-based taxomic classification of the family Erythrobacteraceae.</title>
        <authorList>
            <person name="Xu L."/>
        </authorList>
    </citation>
    <scope>NUCLEOTIDE SEQUENCE [LARGE SCALE GENOMIC DNA]</scope>
    <source>
        <strain evidence="2 3">MCCC 1K01500</strain>
    </source>
</reference>
<accession>A0A6I4SUW8</accession>
<protein>
    <submittedName>
        <fullName evidence="2">DUF2490 domain-containing protein</fullName>
    </submittedName>
</protein>
<dbReference type="Proteomes" id="UP000433652">
    <property type="component" value="Unassembled WGS sequence"/>
</dbReference>
<evidence type="ECO:0000313" key="2">
    <source>
        <dbReference type="EMBL" id="MXO58596.1"/>
    </source>
</evidence>
<keyword evidence="3" id="KW-1185">Reference proteome</keyword>
<dbReference type="EMBL" id="WTYM01000029">
    <property type="protein sequence ID" value="MXO58596.1"/>
    <property type="molecule type" value="Genomic_DNA"/>
</dbReference>
<dbReference type="InterPro" id="IPR019619">
    <property type="entry name" value="DUF2490"/>
</dbReference>
<sequence length="213" mass="23062">MHTTTGFCFALLAGCAAALQSTPALANDTQVWLNGGVAFSLDDDVKAAVDVSQRWIDDGNQFLLRGNVDVNVTKRVSLGGGAAYVDLANGHEFRPHQQLTLKFGHVGLRTRLEERFFSDADRAQLRLRQRVALALPVTGRLDAALTAEGFYVLQSQTPGGRDGFVQYRLGGALARRITPDFDIGAGYLLIGNVRPNAPDAYDHVLQIVIGARL</sequence>
<comment type="caution">
    <text evidence="2">The sequence shown here is derived from an EMBL/GenBank/DDBJ whole genome shotgun (WGS) entry which is preliminary data.</text>
</comment>
<feature type="chain" id="PRO_5026301669" evidence="1">
    <location>
        <begin position="27"/>
        <end position="213"/>
    </location>
</feature>
<organism evidence="2 3">
    <name type="scientific">Croceibacterium salegens</name>
    <dbReference type="NCBI Taxonomy" id="1737568"/>
    <lineage>
        <taxon>Bacteria</taxon>
        <taxon>Pseudomonadati</taxon>
        <taxon>Pseudomonadota</taxon>
        <taxon>Alphaproteobacteria</taxon>
        <taxon>Sphingomonadales</taxon>
        <taxon>Erythrobacteraceae</taxon>
        <taxon>Croceibacterium</taxon>
    </lineage>
</organism>
<dbReference type="Pfam" id="PF10677">
    <property type="entry name" value="DUF2490"/>
    <property type="match status" value="1"/>
</dbReference>
<keyword evidence="1" id="KW-0732">Signal</keyword>
<dbReference type="RefSeq" id="WP_159792230.1">
    <property type="nucleotide sequence ID" value="NZ_WTYM01000029.1"/>
</dbReference>
<evidence type="ECO:0000256" key="1">
    <source>
        <dbReference type="SAM" id="SignalP"/>
    </source>
</evidence>